<dbReference type="CDD" id="cd00086">
    <property type="entry name" value="homeodomain"/>
    <property type="match status" value="1"/>
</dbReference>
<dbReference type="SMART" id="SM00389">
    <property type="entry name" value="HOX"/>
    <property type="match status" value="1"/>
</dbReference>
<dbReference type="Proteomes" id="UP000015105">
    <property type="component" value="Chromosome 5D"/>
</dbReference>
<reference evidence="15" key="1">
    <citation type="journal article" date="2014" name="Science">
        <title>Ancient hybridizations among the ancestral genomes of bread wheat.</title>
        <authorList>
            <consortium name="International Wheat Genome Sequencing Consortium,"/>
            <person name="Marcussen T."/>
            <person name="Sandve S.R."/>
            <person name="Heier L."/>
            <person name="Spannagl M."/>
            <person name="Pfeifer M."/>
            <person name="Jakobsen K.S."/>
            <person name="Wulff B.B."/>
            <person name="Steuernagel B."/>
            <person name="Mayer K.F."/>
            <person name="Olsen O.A."/>
        </authorList>
    </citation>
    <scope>NUCLEOTIDE SEQUENCE [LARGE SCALE GENOMIC DNA]</scope>
    <source>
        <strain evidence="15">cv. AL8/78</strain>
    </source>
</reference>
<dbReference type="Pfam" id="PF00046">
    <property type="entry name" value="Homeodomain"/>
    <property type="match status" value="1"/>
</dbReference>
<keyword evidence="6 9" id="KW-0371">Homeobox</keyword>
<dbReference type="PROSITE" id="PS50848">
    <property type="entry name" value="START"/>
    <property type="match status" value="1"/>
</dbReference>
<feature type="region of interest" description="Disordered" evidence="11">
    <location>
        <begin position="120"/>
        <end position="141"/>
    </location>
</feature>
<evidence type="ECO:0000256" key="8">
    <source>
        <dbReference type="ARBA" id="ARBA00023242"/>
    </source>
</evidence>
<accession>A0A453LH23</accession>
<dbReference type="Pfam" id="PF01852">
    <property type="entry name" value="START"/>
    <property type="match status" value="1"/>
</dbReference>
<reference evidence="14" key="5">
    <citation type="journal article" date="2021" name="G3 (Bethesda)">
        <title>Aegilops tauschii genome assembly Aet v5.0 features greater sequence contiguity and improved annotation.</title>
        <authorList>
            <person name="Wang L."/>
            <person name="Zhu T."/>
            <person name="Rodriguez J.C."/>
            <person name="Deal K.R."/>
            <person name="Dubcovsky J."/>
            <person name="McGuire P.E."/>
            <person name="Lux T."/>
            <person name="Spannagl M."/>
            <person name="Mayer K.F.X."/>
            <person name="Baldrich P."/>
            <person name="Meyers B.C."/>
            <person name="Huo N."/>
            <person name="Gu Y.Q."/>
            <person name="Zhou H."/>
            <person name="Devos K.M."/>
            <person name="Bennetzen J.L."/>
            <person name="Unver T."/>
            <person name="Budak H."/>
            <person name="Gulick P.J."/>
            <person name="Galiba G."/>
            <person name="Kalapos B."/>
            <person name="Nelson D.R."/>
            <person name="Li P."/>
            <person name="You F.M."/>
            <person name="Luo M.C."/>
            <person name="Dvorak J."/>
        </authorList>
    </citation>
    <scope>NUCLEOTIDE SEQUENCE [LARGE SCALE GENOMIC DNA]</scope>
    <source>
        <strain evidence="14">cv. AL8/78</strain>
    </source>
</reference>
<evidence type="ECO:0000256" key="1">
    <source>
        <dbReference type="ARBA" id="ARBA00004123"/>
    </source>
</evidence>
<dbReference type="InterPro" id="IPR042160">
    <property type="entry name" value="HD-Zip_IV"/>
</dbReference>
<dbReference type="InterPro" id="IPR002913">
    <property type="entry name" value="START_lipid-bd_dom"/>
</dbReference>
<keyword evidence="7" id="KW-0804">Transcription</keyword>
<proteinExistence type="inferred from homology"/>
<keyword evidence="4" id="KW-0175">Coiled coil</keyword>
<evidence type="ECO:0000256" key="3">
    <source>
        <dbReference type="ARBA" id="ARBA00023015"/>
    </source>
</evidence>
<evidence type="ECO:0000313" key="15">
    <source>
        <dbReference type="Proteomes" id="UP000015105"/>
    </source>
</evidence>
<dbReference type="InterPro" id="IPR017970">
    <property type="entry name" value="Homeobox_CS"/>
</dbReference>
<keyword evidence="15" id="KW-1185">Reference proteome</keyword>
<reference evidence="14" key="3">
    <citation type="journal article" date="2017" name="Nature">
        <title>Genome sequence of the progenitor of the wheat D genome Aegilops tauschii.</title>
        <authorList>
            <person name="Luo M.C."/>
            <person name="Gu Y.Q."/>
            <person name="Puiu D."/>
            <person name="Wang H."/>
            <person name="Twardziok S.O."/>
            <person name="Deal K.R."/>
            <person name="Huo N."/>
            <person name="Zhu T."/>
            <person name="Wang L."/>
            <person name="Wang Y."/>
            <person name="McGuire P.E."/>
            <person name="Liu S."/>
            <person name="Long H."/>
            <person name="Ramasamy R.K."/>
            <person name="Rodriguez J.C."/>
            <person name="Van S.L."/>
            <person name="Yuan L."/>
            <person name="Wang Z."/>
            <person name="Xia Z."/>
            <person name="Xiao L."/>
            <person name="Anderson O.D."/>
            <person name="Ouyang S."/>
            <person name="Liang Y."/>
            <person name="Zimin A.V."/>
            <person name="Pertea G."/>
            <person name="Qi P."/>
            <person name="Bennetzen J.L."/>
            <person name="Dai X."/>
            <person name="Dawson M.W."/>
            <person name="Muller H.G."/>
            <person name="Kugler K."/>
            <person name="Rivarola-Duarte L."/>
            <person name="Spannagl M."/>
            <person name="Mayer K.F.X."/>
            <person name="Lu F.H."/>
            <person name="Bevan M.W."/>
            <person name="Leroy P."/>
            <person name="Li P."/>
            <person name="You F.M."/>
            <person name="Sun Q."/>
            <person name="Liu Z."/>
            <person name="Lyons E."/>
            <person name="Wicker T."/>
            <person name="Salzberg S.L."/>
            <person name="Devos K.M."/>
            <person name="Dvorak J."/>
        </authorList>
    </citation>
    <scope>NUCLEOTIDE SEQUENCE [LARGE SCALE GENOMIC DNA]</scope>
    <source>
        <strain evidence="14">cv. AL8/78</strain>
    </source>
</reference>
<dbReference type="GO" id="GO:0000981">
    <property type="term" value="F:DNA-binding transcription factor activity, RNA polymerase II-specific"/>
    <property type="evidence" value="ECO:0007669"/>
    <property type="project" value="InterPro"/>
</dbReference>
<feature type="DNA-binding region" description="Homeobox" evidence="9">
    <location>
        <begin position="70"/>
        <end position="129"/>
    </location>
</feature>
<dbReference type="Gene3D" id="1.10.10.60">
    <property type="entry name" value="Homeodomain-like"/>
    <property type="match status" value="1"/>
</dbReference>
<evidence type="ECO:0000256" key="9">
    <source>
        <dbReference type="PROSITE-ProRule" id="PRU00108"/>
    </source>
</evidence>
<feature type="domain" description="Homeobox" evidence="12">
    <location>
        <begin position="68"/>
        <end position="128"/>
    </location>
</feature>
<dbReference type="CDD" id="cd08875">
    <property type="entry name" value="START_ArGLABRA2_like"/>
    <property type="match status" value="1"/>
</dbReference>
<reference evidence="14" key="4">
    <citation type="submission" date="2019-03" db="UniProtKB">
        <authorList>
            <consortium name="EnsemblPlants"/>
        </authorList>
    </citation>
    <scope>IDENTIFICATION</scope>
</reference>
<dbReference type="AlphaFoldDB" id="A0A453LH23"/>
<dbReference type="PANTHER" id="PTHR45654">
    <property type="entry name" value="HOMEOBOX-LEUCINE ZIPPER PROTEIN MERISTEM L1"/>
    <property type="match status" value="1"/>
</dbReference>
<dbReference type="SMART" id="SM00234">
    <property type="entry name" value="START"/>
    <property type="match status" value="1"/>
</dbReference>
<evidence type="ECO:0000256" key="2">
    <source>
        <dbReference type="ARBA" id="ARBA00006789"/>
    </source>
</evidence>
<evidence type="ECO:0000256" key="11">
    <source>
        <dbReference type="SAM" id="MobiDB-lite"/>
    </source>
</evidence>
<dbReference type="GO" id="GO:0008289">
    <property type="term" value="F:lipid binding"/>
    <property type="evidence" value="ECO:0007669"/>
    <property type="project" value="InterPro"/>
</dbReference>
<dbReference type="SUPFAM" id="SSF46689">
    <property type="entry name" value="Homeodomain-like"/>
    <property type="match status" value="1"/>
</dbReference>
<protein>
    <submittedName>
        <fullName evidence="14">Uncharacterized protein</fullName>
    </submittedName>
</protein>
<evidence type="ECO:0000259" key="12">
    <source>
        <dbReference type="PROSITE" id="PS50071"/>
    </source>
</evidence>
<dbReference type="GO" id="GO:0005634">
    <property type="term" value="C:nucleus"/>
    <property type="evidence" value="ECO:0007669"/>
    <property type="project" value="UniProtKB-SubCell"/>
</dbReference>
<reference evidence="15" key="2">
    <citation type="journal article" date="2017" name="Nat. Plants">
        <title>The Aegilops tauschii genome reveals multiple impacts of transposons.</title>
        <authorList>
            <person name="Zhao G."/>
            <person name="Zou C."/>
            <person name="Li K."/>
            <person name="Wang K."/>
            <person name="Li T."/>
            <person name="Gao L."/>
            <person name="Zhang X."/>
            <person name="Wang H."/>
            <person name="Yang Z."/>
            <person name="Liu X."/>
            <person name="Jiang W."/>
            <person name="Mao L."/>
            <person name="Kong X."/>
            <person name="Jiao Y."/>
            <person name="Jia J."/>
        </authorList>
    </citation>
    <scope>NUCLEOTIDE SEQUENCE [LARGE SCALE GENOMIC DNA]</scope>
    <source>
        <strain evidence="15">cv. AL8/78</strain>
    </source>
</reference>
<organism evidence="14 15">
    <name type="scientific">Aegilops tauschii subsp. strangulata</name>
    <name type="common">Goatgrass</name>
    <dbReference type="NCBI Taxonomy" id="200361"/>
    <lineage>
        <taxon>Eukaryota</taxon>
        <taxon>Viridiplantae</taxon>
        <taxon>Streptophyta</taxon>
        <taxon>Embryophyta</taxon>
        <taxon>Tracheophyta</taxon>
        <taxon>Spermatophyta</taxon>
        <taxon>Magnoliopsida</taxon>
        <taxon>Liliopsida</taxon>
        <taxon>Poales</taxon>
        <taxon>Poaceae</taxon>
        <taxon>BOP clade</taxon>
        <taxon>Pooideae</taxon>
        <taxon>Triticodae</taxon>
        <taxon>Triticeae</taxon>
        <taxon>Triticinae</taxon>
        <taxon>Aegilops</taxon>
    </lineage>
</organism>
<comment type="similarity">
    <text evidence="2">Belongs to the HD-ZIP homeobox family. Class IV subfamily.</text>
</comment>
<evidence type="ECO:0000256" key="10">
    <source>
        <dbReference type="RuleBase" id="RU000682"/>
    </source>
</evidence>
<dbReference type="SUPFAM" id="SSF55961">
    <property type="entry name" value="Bet v1-like"/>
    <property type="match status" value="2"/>
</dbReference>
<keyword evidence="3" id="KW-0805">Transcription regulation</keyword>
<keyword evidence="8 9" id="KW-0539">Nucleus</keyword>
<dbReference type="InterPro" id="IPR009057">
    <property type="entry name" value="Homeodomain-like_sf"/>
</dbReference>
<keyword evidence="5 9" id="KW-0238">DNA-binding</keyword>
<dbReference type="PROSITE" id="PS50071">
    <property type="entry name" value="HOMEOBOX_2"/>
    <property type="match status" value="1"/>
</dbReference>
<feature type="domain" description="START" evidence="13">
    <location>
        <begin position="249"/>
        <end position="474"/>
    </location>
</feature>
<evidence type="ECO:0000256" key="4">
    <source>
        <dbReference type="ARBA" id="ARBA00023054"/>
    </source>
</evidence>
<dbReference type="Gramene" id="AET5Gv20760000.2">
    <property type="protein sequence ID" value="AET5Gv20760000.2"/>
    <property type="gene ID" value="AET5Gv20760000"/>
</dbReference>
<name>A0A453LH23_AEGTS</name>
<dbReference type="GO" id="GO:0003677">
    <property type="term" value="F:DNA binding"/>
    <property type="evidence" value="ECO:0007669"/>
    <property type="project" value="UniProtKB-UniRule"/>
</dbReference>
<dbReference type="InterPro" id="IPR001356">
    <property type="entry name" value="HD"/>
</dbReference>
<feature type="compositionally biased region" description="Basic and acidic residues" evidence="11">
    <location>
        <begin position="130"/>
        <end position="141"/>
    </location>
</feature>
<evidence type="ECO:0000256" key="5">
    <source>
        <dbReference type="ARBA" id="ARBA00023125"/>
    </source>
</evidence>
<dbReference type="PROSITE" id="PS00027">
    <property type="entry name" value="HOMEOBOX_1"/>
    <property type="match status" value="1"/>
</dbReference>
<sequence>MDGEWREQFNDLYNWLVLGYPGGDNQVIQQNLGAEVNGLPGAAANMGTNTNAAAADQGNGGGQANGDQRTRHFRRRHNVEQIQILEAAFKEGHHPDEKRRLELSRRTGLSPTQVQIWFQNRRNSGKSKAQKKETEEFQEENDRLQAEKQALMSAMQNKICFICRGEDTPERQRLYAENVMLKDAHMRIADFLKSVSGGRLQVINHTVVDTHAPLTLTAPNPVMIPDEGVARDNPETGGDTLVIQHVACAMEELKVLVSLGAPLWSLAEGGEVEVIDYKEYMKMMFPNERHEMEFCAEATRKTGIISCTATDLVGILMNADWWSQTFPGIVASATISKIITPGDSGDGLVQLMSAELRVLSPRVPVRKINFIRRCQKIAENIWAVVDVSVDGIRDQAAGLNDGAPSTYTACRLQPSGCHIQELNNGHCQVTWIVNMVHDEATVPPLHHPLFRSGWALGACRWIASLQRRCDYIASLHTNPVLTLNTRSGGAAPITPEGRKSVLEVAHRMTLKFYEAICGPGTQPWTSVDERRGSCGVGAERFEVDVRVVTFPVGTGATVLRATTTVWLPGTPAQQVFNYLCDGDRRTEWDIGANRTSTIRQEGCFGTGQLDGNSVSLLRTIASNGAYGKLILQESCIDASCMVLAYAQIDDQTIQDVINGTNTSFSLLPSGVVVLPDGNAEPGAPPTSAMCSSSSSASHRSNSGSLVSIMYQTLLSGQPPEHLFKAVAENVGNLLCQAIDKIKSGVHANVVLAA</sequence>
<evidence type="ECO:0000259" key="13">
    <source>
        <dbReference type="PROSITE" id="PS50848"/>
    </source>
</evidence>
<dbReference type="InterPro" id="IPR057993">
    <property type="entry name" value="HD-Zip_IV_C"/>
</dbReference>
<comment type="subcellular location">
    <subcellularLocation>
        <location evidence="1 9 10">Nucleus</location>
    </subcellularLocation>
</comment>
<dbReference type="EnsemblPlants" id="AET5Gv20760000.2">
    <property type="protein sequence ID" value="AET5Gv20760000.2"/>
    <property type="gene ID" value="AET5Gv20760000"/>
</dbReference>
<dbReference type="STRING" id="200361.A0A453LH23"/>
<dbReference type="PANTHER" id="PTHR45654:SF103">
    <property type="entry name" value="START DOMAIN-CONTAINING PROTEIN"/>
    <property type="match status" value="1"/>
</dbReference>
<evidence type="ECO:0000256" key="7">
    <source>
        <dbReference type="ARBA" id="ARBA00023163"/>
    </source>
</evidence>
<evidence type="ECO:0000313" key="14">
    <source>
        <dbReference type="EnsemblPlants" id="AET5Gv20760000.2"/>
    </source>
</evidence>
<dbReference type="Pfam" id="PF25797">
    <property type="entry name" value="PDF2_C"/>
    <property type="match status" value="1"/>
</dbReference>
<evidence type="ECO:0000256" key="6">
    <source>
        <dbReference type="ARBA" id="ARBA00023155"/>
    </source>
</evidence>